<dbReference type="PANTHER" id="PTHR23416">
    <property type="entry name" value="SIALIC ACID SYNTHASE-RELATED"/>
    <property type="match status" value="1"/>
</dbReference>
<organism evidence="3 4">
    <name type="scientific">Sphingomonas koreensis</name>
    <dbReference type="NCBI Taxonomy" id="93064"/>
    <lineage>
        <taxon>Bacteria</taxon>
        <taxon>Pseudomonadati</taxon>
        <taxon>Pseudomonadota</taxon>
        <taxon>Alphaproteobacteria</taxon>
        <taxon>Sphingomonadales</taxon>
        <taxon>Sphingomonadaceae</taxon>
        <taxon>Sphingomonas</taxon>
    </lineage>
</organism>
<protein>
    <submittedName>
        <fullName evidence="3">Acyltransferase</fullName>
    </submittedName>
</protein>
<dbReference type="InterPro" id="IPR011004">
    <property type="entry name" value="Trimer_LpxA-like_sf"/>
</dbReference>
<dbReference type="GO" id="GO:0005829">
    <property type="term" value="C:cytosol"/>
    <property type="evidence" value="ECO:0007669"/>
    <property type="project" value="TreeGrafter"/>
</dbReference>
<accession>A0AAJ4S720</accession>
<dbReference type="Pfam" id="PF00132">
    <property type="entry name" value="Hexapep"/>
    <property type="match status" value="1"/>
</dbReference>
<proteinExistence type="inferred from homology"/>
<comment type="similarity">
    <text evidence="1">Belongs to the transferase hexapeptide repeat family.</text>
</comment>
<comment type="caution">
    <text evidence="3">The sequence shown here is derived from an EMBL/GenBank/DDBJ whole genome shotgun (WGS) entry which is preliminary data.</text>
</comment>
<evidence type="ECO:0000313" key="3">
    <source>
        <dbReference type="EMBL" id="RSV07061.1"/>
    </source>
</evidence>
<evidence type="ECO:0000313" key="4">
    <source>
        <dbReference type="Proteomes" id="UP000286681"/>
    </source>
</evidence>
<dbReference type="AlphaFoldDB" id="A0AAJ4S720"/>
<name>A0AAJ4S720_9SPHN</name>
<keyword evidence="3" id="KW-0012">Acyltransferase</keyword>
<dbReference type="CDD" id="cd04647">
    <property type="entry name" value="LbH_MAT_like"/>
    <property type="match status" value="1"/>
</dbReference>
<reference evidence="3 4" key="1">
    <citation type="submission" date="2018-07" db="EMBL/GenBank/DDBJ databases">
        <title>Genomic and Epidemiologic Investigation of an Indolent Hospital Outbreak.</title>
        <authorList>
            <person name="Johnson R.C."/>
            <person name="Deming C."/>
            <person name="Conlan S."/>
            <person name="Zellmer C.J."/>
            <person name="Michelin A.V."/>
            <person name="Lee-Lin S."/>
            <person name="Thomas P.J."/>
            <person name="Park M."/>
            <person name="Weingarten R.A."/>
            <person name="Less J."/>
            <person name="Dekker J.P."/>
            <person name="Frank K.M."/>
            <person name="Musser K.A."/>
            <person name="Mcquiston J.R."/>
            <person name="Henderson D.K."/>
            <person name="Lau A.F."/>
            <person name="Palmore T.N."/>
            <person name="Segre J.A."/>
        </authorList>
    </citation>
    <scope>NUCLEOTIDE SEQUENCE [LARGE SCALE GENOMIC DNA]</scope>
    <source>
        <strain evidence="3 4">SK-NIH.Env10_0317</strain>
    </source>
</reference>
<dbReference type="GO" id="GO:0008374">
    <property type="term" value="F:O-acyltransferase activity"/>
    <property type="evidence" value="ECO:0007669"/>
    <property type="project" value="TreeGrafter"/>
</dbReference>
<evidence type="ECO:0000256" key="2">
    <source>
        <dbReference type="ARBA" id="ARBA00022679"/>
    </source>
</evidence>
<evidence type="ECO:0000256" key="1">
    <source>
        <dbReference type="ARBA" id="ARBA00007274"/>
    </source>
</evidence>
<dbReference type="EMBL" id="QQWO01000002">
    <property type="protein sequence ID" value="RSV07061.1"/>
    <property type="molecule type" value="Genomic_DNA"/>
</dbReference>
<dbReference type="Proteomes" id="UP000286681">
    <property type="component" value="Unassembled WGS sequence"/>
</dbReference>
<dbReference type="InterPro" id="IPR051159">
    <property type="entry name" value="Hexapeptide_acetyltransf"/>
</dbReference>
<dbReference type="Gene3D" id="2.160.10.10">
    <property type="entry name" value="Hexapeptide repeat proteins"/>
    <property type="match status" value="1"/>
</dbReference>
<gene>
    <name evidence="3" type="ORF">CA257_03450</name>
</gene>
<dbReference type="InterPro" id="IPR001451">
    <property type="entry name" value="Hexapep"/>
</dbReference>
<keyword evidence="2" id="KW-0808">Transferase</keyword>
<sequence length="277" mass="28954">MESSSVSRLELRFAVQGRGSPDTALAIAVAFNEGGATAHRGTFGYPALISNVVSFAARRLRGESFEIDPAIPPGYLIGFILSKVAARLRGIWLTRRVRPSVFAGQGARIKCRSKIVFQGFANLHPGALIDALAREGVVLGAGFSLGRGAAIECTGSLKTIGKGFVAGRNVGIGSGSFLGCAGGVIIGDDTILGNFVSIHSENHRFERQDLPIRLQGVDHKGIRIGSDCWIGAKATILDGVVLGNHSIVAAGAVVREGTYPEGALLAGVPARVVKMLR</sequence>
<dbReference type="SUPFAM" id="SSF51161">
    <property type="entry name" value="Trimeric LpxA-like enzymes"/>
    <property type="match status" value="1"/>
</dbReference>
<dbReference type="PANTHER" id="PTHR23416:SF23">
    <property type="entry name" value="ACETYLTRANSFERASE C18B11.09C-RELATED"/>
    <property type="match status" value="1"/>
</dbReference>